<dbReference type="PROSITE" id="PS00198">
    <property type="entry name" value="4FE4S_FER_1"/>
    <property type="match status" value="2"/>
</dbReference>
<reference evidence="2" key="1">
    <citation type="submission" date="2018-05" db="EMBL/GenBank/DDBJ databases">
        <authorList>
            <person name="Lanie J.A."/>
            <person name="Ng W.-L."/>
            <person name="Kazmierczak K.M."/>
            <person name="Andrzejewski T.M."/>
            <person name="Davidsen T.M."/>
            <person name="Wayne K.J."/>
            <person name="Tettelin H."/>
            <person name="Glass J.I."/>
            <person name="Rusch D."/>
            <person name="Podicherti R."/>
            <person name="Tsui H.-C.T."/>
            <person name="Winkler M.E."/>
        </authorList>
    </citation>
    <scope>NUCLEOTIDE SEQUENCE</scope>
</reference>
<evidence type="ECO:0000259" key="1">
    <source>
        <dbReference type="PROSITE" id="PS51379"/>
    </source>
</evidence>
<dbReference type="InterPro" id="IPR017900">
    <property type="entry name" value="4Fe4S_Fe_S_CS"/>
</dbReference>
<dbReference type="Gene3D" id="3.30.70.20">
    <property type="match status" value="1"/>
</dbReference>
<dbReference type="PANTHER" id="PTHR43122:SF1">
    <property type="entry name" value="IRON-SULFUR-BINDING PROTEIN"/>
    <property type="match status" value="1"/>
</dbReference>
<feature type="non-terminal residue" evidence="2">
    <location>
        <position position="70"/>
    </location>
</feature>
<dbReference type="EMBL" id="UINC01115337">
    <property type="protein sequence ID" value="SVC86289.1"/>
    <property type="molecule type" value="Genomic_DNA"/>
</dbReference>
<proteinExistence type="predicted"/>
<feature type="domain" description="4Fe-4S ferredoxin-type" evidence="1">
    <location>
        <begin position="10"/>
        <end position="38"/>
    </location>
</feature>
<dbReference type="PANTHER" id="PTHR43122">
    <property type="entry name" value="FERREDOXIN SUBUNIT OF PYRUVATE:FLAVODOXIN OXIDOREDUCTASE-RELATED"/>
    <property type="match status" value="1"/>
</dbReference>
<gene>
    <name evidence="2" type="ORF">METZ01_LOCUS339143</name>
</gene>
<evidence type="ECO:0000313" key="2">
    <source>
        <dbReference type="EMBL" id="SVC86289.1"/>
    </source>
</evidence>
<dbReference type="InterPro" id="IPR017896">
    <property type="entry name" value="4Fe4S_Fe-S-bd"/>
</dbReference>
<accession>A0A382QL92</accession>
<feature type="domain" description="4Fe-4S ferredoxin-type" evidence="1">
    <location>
        <begin position="41"/>
        <end position="70"/>
    </location>
</feature>
<sequence>MLNDLPTKSVHISVLPDCIDCALCVLACPTDSLGFDQKDKQLLVLNEAHCIVCINCEDVCPVEAIRIGLN</sequence>
<dbReference type="PROSITE" id="PS51379">
    <property type="entry name" value="4FE4S_FER_2"/>
    <property type="match status" value="2"/>
</dbReference>
<dbReference type="AlphaFoldDB" id="A0A382QL92"/>
<dbReference type="SUPFAM" id="SSF54862">
    <property type="entry name" value="4Fe-4S ferredoxins"/>
    <property type="match status" value="1"/>
</dbReference>
<name>A0A382QL92_9ZZZZ</name>
<dbReference type="Pfam" id="PF14697">
    <property type="entry name" value="Fer4_21"/>
    <property type="match status" value="1"/>
</dbReference>
<protein>
    <recommendedName>
        <fullName evidence="1">4Fe-4S ferredoxin-type domain-containing protein</fullName>
    </recommendedName>
</protein>
<organism evidence="2">
    <name type="scientific">marine metagenome</name>
    <dbReference type="NCBI Taxonomy" id="408172"/>
    <lineage>
        <taxon>unclassified sequences</taxon>
        <taxon>metagenomes</taxon>
        <taxon>ecological metagenomes</taxon>
    </lineage>
</organism>